<feature type="chain" id="PRO_5010322289" description="Glutamate dehydrogenase" evidence="1">
    <location>
        <begin position="22"/>
        <end position="263"/>
    </location>
</feature>
<proteinExistence type="predicted"/>
<name>A0A1I4VB57_9FLAO</name>
<evidence type="ECO:0000313" key="2">
    <source>
        <dbReference type="EMBL" id="SFM98413.1"/>
    </source>
</evidence>
<dbReference type="eggNOG" id="COG3047">
    <property type="taxonomic scope" value="Bacteria"/>
</dbReference>
<evidence type="ECO:0000313" key="3">
    <source>
        <dbReference type="Proteomes" id="UP000182961"/>
    </source>
</evidence>
<feature type="signal peptide" evidence="1">
    <location>
        <begin position="1"/>
        <end position="21"/>
    </location>
</feature>
<gene>
    <name evidence="2" type="ORF">SAMN05444143_104212</name>
</gene>
<organism evidence="2 3">
    <name type="scientific">Flavobacterium succinicans</name>
    <dbReference type="NCBI Taxonomy" id="29536"/>
    <lineage>
        <taxon>Bacteria</taxon>
        <taxon>Pseudomonadati</taxon>
        <taxon>Bacteroidota</taxon>
        <taxon>Flavobacteriia</taxon>
        <taxon>Flavobacteriales</taxon>
        <taxon>Flavobacteriaceae</taxon>
        <taxon>Flavobacterium</taxon>
    </lineage>
</organism>
<keyword evidence="1" id="KW-0732">Signal</keyword>
<evidence type="ECO:0000256" key="1">
    <source>
        <dbReference type="SAM" id="SignalP"/>
    </source>
</evidence>
<evidence type="ECO:0008006" key="4">
    <source>
        <dbReference type="Google" id="ProtNLM"/>
    </source>
</evidence>
<keyword evidence="3" id="KW-1185">Reference proteome</keyword>
<sequence length="263" mass="29530">MFKKYILSLLLVLFSTFIASAQWNTSHEIGILTGPIVFKSDYGERGDMETNVGNSGHSIGFVHYLNFSSRADNERFFSEHFKIRSEVSYATTNFNHFGKWVDEGKPSIGKEQLKAMSGSSRIINLGVQAEFNFIKIHDFENSIGTFGPYASLGLTYSFYDTKASSTLGPLGLASTTFPKYLTPSDGRPHGFSTESKSVVSVVAGVGTRYKLGRMSDLLVDLRFQYFTSDWVDGLNPNKDIYKENKSNDWLVGFNIGYIHYLEF</sequence>
<accession>A0A1I4VB57</accession>
<dbReference type="AlphaFoldDB" id="A0A1I4VB57"/>
<reference evidence="3" key="1">
    <citation type="submission" date="2016-10" db="EMBL/GenBank/DDBJ databases">
        <authorList>
            <person name="Varghese N."/>
            <person name="Submissions S."/>
        </authorList>
    </citation>
    <scope>NUCLEOTIDE SEQUENCE [LARGE SCALE GENOMIC DNA]</scope>
    <source>
        <strain evidence="3">DSM 4002</strain>
    </source>
</reference>
<dbReference type="RefSeq" id="WP_024979815.1">
    <property type="nucleotide sequence ID" value="NZ_CBCRUM010000003.1"/>
</dbReference>
<dbReference type="EMBL" id="FOUT01000004">
    <property type="protein sequence ID" value="SFM98413.1"/>
    <property type="molecule type" value="Genomic_DNA"/>
</dbReference>
<dbReference type="Gene3D" id="2.40.160.20">
    <property type="match status" value="1"/>
</dbReference>
<protein>
    <recommendedName>
        <fullName evidence="4">Glutamate dehydrogenase</fullName>
    </recommendedName>
</protein>
<dbReference type="NCBIfam" id="NF047659">
    <property type="entry name" value="THC0290_0291_fam"/>
    <property type="match status" value="1"/>
</dbReference>
<dbReference type="Proteomes" id="UP000182961">
    <property type="component" value="Unassembled WGS sequence"/>
</dbReference>